<protein>
    <submittedName>
        <fullName evidence="7">Zinc finger matrin-type protein 3-like</fullName>
    </submittedName>
</protein>
<dbReference type="PROSITE" id="PS00028">
    <property type="entry name" value="ZINC_FINGER_C2H2_1"/>
    <property type="match status" value="1"/>
</dbReference>
<evidence type="ECO:0000256" key="1">
    <source>
        <dbReference type="ARBA" id="ARBA00022723"/>
    </source>
</evidence>
<proteinExistence type="predicted"/>
<feature type="domain" description="C2H2-type" evidence="5">
    <location>
        <begin position="385"/>
        <end position="407"/>
    </location>
</feature>
<keyword evidence="1" id="KW-0479">Metal-binding</keyword>
<feature type="region of interest" description="Disordered" evidence="4">
    <location>
        <begin position="139"/>
        <end position="198"/>
    </location>
</feature>
<evidence type="ECO:0000256" key="2">
    <source>
        <dbReference type="ARBA" id="ARBA00022771"/>
    </source>
</evidence>
<feature type="compositionally biased region" description="Low complexity" evidence="4">
    <location>
        <begin position="95"/>
        <end position="119"/>
    </location>
</feature>
<dbReference type="Gene3D" id="3.30.160.60">
    <property type="entry name" value="Classic Zinc Finger"/>
    <property type="match status" value="3"/>
</dbReference>
<reference evidence="7" key="1">
    <citation type="submission" date="2025-08" db="UniProtKB">
        <authorList>
            <consortium name="RefSeq"/>
        </authorList>
    </citation>
    <scope>IDENTIFICATION</scope>
</reference>
<dbReference type="GO" id="GO:0008270">
    <property type="term" value="F:zinc ion binding"/>
    <property type="evidence" value="ECO:0007669"/>
    <property type="project" value="UniProtKB-KW"/>
</dbReference>
<evidence type="ECO:0000256" key="3">
    <source>
        <dbReference type="ARBA" id="ARBA00022833"/>
    </source>
</evidence>
<dbReference type="InterPro" id="IPR013087">
    <property type="entry name" value="Znf_C2H2_type"/>
</dbReference>
<feature type="compositionally biased region" description="Polar residues" evidence="4">
    <location>
        <begin position="151"/>
        <end position="170"/>
    </location>
</feature>
<dbReference type="PANTHER" id="PTHR46786:SF1">
    <property type="entry name" value="ZINC FINGER MATRIN-TYPE PROTEIN 3"/>
    <property type="match status" value="1"/>
</dbReference>
<organism evidence="6 7">
    <name type="scientific">Galendromus occidentalis</name>
    <name type="common">western predatory mite</name>
    <dbReference type="NCBI Taxonomy" id="34638"/>
    <lineage>
        <taxon>Eukaryota</taxon>
        <taxon>Metazoa</taxon>
        <taxon>Ecdysozoa</taxon>
        <taxon>Arthropoda</taxon>
        <taxon>Chelicerata</taxon>
        <taxon>Arachnida</taxon>
        <taxon>Acari</taxon>
        <taxon>Parasitiformes</taxon>
        <taxon>Mesostigmata</taxon>
        <taxon>Gamasina</taxon>
        <taxon>Phytoseioidea</taxon>
        <taxon>Phytoseiidae</taxon>
        <taxon>Typhlodrominae</taxon>
        <taxon>Galendromus</taxon>
    </lineage>
</organism>
<evidence type="ECO:0000259" key="5">
    <source>
        <dbReference type="PROSITE" id="PS00028"/>
    </source>
</evidence>
<keyword evidence="2" id="KW-0863">Zinc-finger</keyword>
<sequence length="475" mass="49715">MLLCKSPGLRAISERVEKAIVCFPSPASAAAMWRTPMATALPFGTFPPLLASPAPCAQLLAAQVAAAAAAAAPPVFRRNTLPNQAGNRFRAERWTPYSTSSPKSAKPATPSPASSATPPQELFEASVVDVEDLLADSATQLEPSKPPTPSDPQASNAGNDASLSPQSPSSEKAPPLAPSPSGGASSPLSEGQQTSGSISGTCGLTDPCARIPSLSDLMQPLYCKVCDAKLNGRLQASAHYDGKSHHRRLRQYLEKAGRATDLQKLKELHQQKKLEKKTSGSDKLEESFCKLCDVAFTSDVQAKQHYAGRNHQRRLRGEPPLPKGFYNPVTGKWQRQPPTGLPLKVATSSAGLSAGLGHVAASSALLGATAPLPAALFPPPLQFYCEACNIAVANQQQMTAHLSSPVHKARMNDAALLAPLLAAAAAACRPADGGIMLSLHPGGPHTPLMFNPLNPQYLHATMTAAAAPCGTLPEL</sequence>
<dbReference type="GeneID" id="108865165"/>
<dbReference type="InterPro" id="IPR036236">
    <property type="entry name" value="Znf_C2H2_sf"/>
</dbReference>
<dbReference type="Pfam" id="PF12171">
    <property type="entry name" value="zf-C2H2_jaz"/>
    <property type="match status" value="1"/>
</dbReference>
<accession>A0AAJ7SHW4</accession>
<dbReference type="InterPro" id="IPR052644">
    <property type="entry name" value="ZMAT3"/>
</dbReference>
<feature type="compositionally biased region" description="Low complexity" evidence="4">
    <location>
        <begin position="179"/>
        <end position="189"/>
    </location>
</feature>
<dbReference type="AlphaFoldDB" id="A0AAJ7SHW4"/>
<dbReference type="InterPro" id="IPR003604">
    <property type="entry name" value="Matrin/U1-like-C_Znf_C2H2"/>
</dbReference>
<dbReference type="Proteomes" id="UP000694867">
    <property type="component" value="Unplaced"/>
</dbReference>
<evidence type="ECO:0000313" key="7">
    <source>
        <dbReference type="RefSeq" id="XP_028969001.1"/>
    </source>
</evidence>
<dbReference type="PANTHER" id="PTHR46786">
    <property type="entry name" value="ZINC FINGER MATRIN-TYPE PROTEIN 3"/>
    <property type="match status" value="1"/>
</dbReference>
<evidence type="ECO:0000256" key="4">
    <source>
        <dbReference type="SAM" id="MobiDB-lite"/>
    </source>
</evidence>
<gene>
    <name evidence="7" type="primary">LOC108865165</name>
</gene>
<dbReference type="GO" id="GO:0003676">
    <property type="term" value="F:nucleic acid binding"/>
    <property type="evidence" value="ECO:0007669"/>
    <property type="project" value="InterPro"/>
</dbReference>
<dbReference type="SMART" id="SM00355">
    <property type="entry name" value="ZnF_C2H2"/>
    <property type="match status" value="3"/>
</dbReference>
<keyword evidence="3" id="KW-0862">Zinc</keyword>
<evidence type="ECO:0000313" key="6">
    <source>
        <dbReference type="Proteomes" id="UP000694867"/>
    </source>
</evidence>
<dbReference type="SMART" id="SM00451">
    <property type="entry name" value="ZnF_U1"/>
    <property type="match status" value="3"/>
</dbReference>
<dbReference type="InterPro" id="IPR022755">
    <property type="entry name" value="Znf_C2H2_jaz"/>
</dbReference>
<name>A0AAJ7SHW4_9ACAR</name>
<dbReference type="SUPFAM" id="SSF57667">
    <property type="entry name" value="beta-beta-alpha zinc fingers"/>
    <property type="match status" value="3"/>
</dbReference>
<keyword evidence="6" id="KW-1185">Reference proteome</keyword>
<dbReference type="KEGG" id="goe:108865165"/>
<feature type="region of interest" description="Disordered" evidence="4">
    <location>
        <begin position="78"/>
        <end position="119"/>
    </location>
</feature>
<dbReference type="Pfam" id="PF12874">
    <property type="entry name" value="zf-met"/>
    <property type="match status" value="2"/>
</dbReference>
<dbReference type="RefSeq" id="XP_028969001.1">
    <property type="nucleotide sequence ID" value="XM_029113168.1"/>
</dbReference>